<keyword evidence="2" id="KW-0479">Metal-binding</keyword>
<dbReference type="InterPro" id="IPR010723">
    <property type="entry name" value="HemN_C"/>
</dbReference>
<organism evidence="5 6">
    <name type="scientific">Sphingomonas lutea</name>
    <dbReference type="NCBI Taxonomy" id="1045317"/>
    <lineage>
        <taxon>Bacteria</taxon>
        <taxon>Pseudomonadati</taxon>
        <taxon>Pseudomonadota</taxon>
        <taxon>Alphaproteobacteria</taxon>
        <taxon>Sphingomonadales</taxon>
        <taxon>Sphingomonadaceae</taxon>
        <taxon>Sphingomonas</taxon>
    </lineage>
</organism>
<dbReference type="GO" id="GO:0006779">
    <property type="term" value="P:porphyrin-containing compound biosynthetic process"/>
    <property type="evidence" value="ECO:0007669"/>
    <property type="project" value="InterPro"/>
</dbReference>
<dbReference type="SMART" id="SM00729">
    <property type="entry name" value="Elp3"/>
    <property type="match status" value="1"/>
</dbReference>
<dbReference type="GO" id="GO:0051539">
    <property type="term" value="F:4 iron, 4 sulfur cluster binding"/>
    <property type="evidence" value="ECO:0007669"/>
    <property type="project" value="UniProtKB-UniRule"/>
</dbReference>
<dbReference type="Proteomes" id="UP000515971">
    <property type="component" value="Chromosome"/>
</dbReference>
<dbReference type="InterPro" id="IPR007197">
    <property type="entry name" value="rSAM"/>
</dbReference>
<evidence type="ECO:0000256" key="2">
    <source>
        <dbReference type="RuleBase" id="RU364116"/>
    </source>
</evidence>
<dbReference type="InterPro" id="IPR034505">
    <property type="entry name" value="Coproporphyrinogen-III_oxidase"/>
</dbReference>
<dbReference type="Pfam" id="PF06969">
    <property type="entry name" value="HemN_C"/>
    <property type="match status" value="1"/>
</dbReference>
<dbReference type="SUPFAM" id="SSF102114">
    <property type="entry name" value="Radical SAM enzymes"/>
    <property type="match status" value="1"/>
</dbReference>
<comment type="subcellular location">
    <subcellularLocation>
        <location evidence="2">Cytoplasm</location>
    </subcellularLocation>
</comment>
<dbReference type="PANTHER" id="PTHR13932">
    <property type="entry name" value="COPROPORPHYRINIGEN III OXIDASE"/>
    <property type="match status" value="1"/>
</dbReference>
<dbReference type="InterPro" id="IPR006638">
    <property type="entry name" value="Elp3/MiaA/NifB-like_rSAM"/>
</dbReference>
<dbReference type="PANTHER" id="PTHR13932:SF5">
    <property type="entry name" value="RADICAL S-ADENOSYL METHIONINE DOMAIN-CONTAINING PROTEIN 1, MITOCHONDRIAL"/>
    <property type="match status" value="1"/>
</dbReference>
<dbReference type="AlphaFoldDB" id="A0A7G9SKQ4"/>
<feature type="domain" description="Radical SAM core" evidence="4">
    <location>
        <begin position="10"/>
        <end position="245"/>
    </location>
</feature>
<dbReference type="SFLD" id="SFLDS00029">
    <property type="entry name" value="Radical_SAM"/>
    <property type="match status" value="1"/>
</dbReference>
<dbReference type="SFLD" id="SFLDF00562">
    <property type="entry name" value="HemN-like__clustered_with_heat"/>
    <property type="match status" value="1"/>
</dbReference>
<reference evidence="5 6" key="1">
    <citation type="submission" date="2020-08" db="EMBL/GenBank/DDBJ databases">
        <title>Genome sequence of Sphingomonas lutea KCTC 23642T.</title>
        <authorList>
            <person name="Hyun D.-W."/>
            <person name="Bae J.-W."/>
        </authorList>
    </citation>
    <scope>NUCLEOTIDE SEQUENCE [LARGE SCALE GENOMIC DNA]</scope>
    <source>
        <strain evidence="5 6">KCTC 23642</strain>
    </source>
</reference>
<keyword evidence="2" id="KW-0963">Cytoplasm</keyword>
<dbReference type="PROSITE" id="PS51918">
    <property type="entry name" value="RADICAL_SAM"/>
    <property type="match status" value="1"/>
</dbReference>
<keyword evidence="2" id="KW-0349">Heme</keyword>
<dbReference type="SFLD" id="SFLDG01065">
    <property type="entry name" value="anaerobic_coproporphyrinogen-I"/>
    <property type="match status" value="1"/>
</dbReference>
<comment type="function">
    <text evidence="2">Probably acts as a heme chaperone, transferring heme to an unknown acceptor. Binds one molecule of heme per monomer, possibly covalently. Binds 1 [4Fe-4S] cluster. The cluster is coordinated with 3 cysteines and an exchangeable S-adenosyl-L-methionine.</text>
</comment>
<name>A0A7G9SKQ4_9SPHN</name>
<evidence type="ECO:0000313" key="6">
    <source>
        <dbReference type="Proteomes" id="UP000515971"/>
    </source>
</evidence>
<accession>A0A7G9SKQ4</accession>
<dbReference type="Gene3D" id="3.30.750.200">
    <property type="match status" value="1"/>
</dbReference>
<evidence type="ECO:0000313" key="5">
    <source>
        <dbReference type="EMBL" id="QNN68429.1"/>
    </source>
</evidence>
<keyword evidence="2" id="KW-0143">Chaperone</keyword>
<dbReference type="SFLD" id="SFLDF00288">
    <property type="entry name" value="HemN-like__clustered_with_nucl"/>
    <property type="match status" value="1"/>
</dbReference>
<dbReference type="GO" id="GO:0046872">
    <property type="term" value="F:metal ion binding"/>
    <property type="evidence" value="ECO:0007669"/>
    <property type="project" value="UniProtKB-UniRule"/>
</dbReference>
<feature type="region of interest" description="Disordered" evidence="3">
    <location>
        <begin position="394"/>
        <end position="414"/>
    </location>
</feature>
<proteinExistence type="inferred from homology"/>
<keyword evidence="6" id="KW-1185">Reference proteome</keyword>
<dbReference type="InterPro" id="IPR004559">
    <property type="entry name" value="HemW-like"/>
</dbReference>
<dbReference type="GO" id="GO:0004109">
    <property type="term" value="F:coproporphyrinogen oxidase activity"/>
    <property type="evidence" value="ECO:0007669"/>
    <property type="project" value="InterPro"/>
</dbReference>
<keyword evidence="2" id="KW-0408">Iron</keyword>
<gene>
    <name evidence="5" type="ORF">H9L13_06115</name>
</gene>
<keyword evidence="2" id="KW-0411">Iron-sulfur</keyword>
<evidence type="ECO:0000256" key="1">
    <source>
        <dbReference type="ARBA" id="ARBA00006100"/>
    </source>
</evidence>
<dbReference type="CDD" id="cd01335">
    <property type="entry name" value="Radical_SAM"/>
    <property type="match status" value="1"/>
</dbReference>
<dbReference type="RefSeq" id="WP_187539939.1">
    <property type="nucleotide sequence ID" value="NZ_BAABJT010000001.1"/>
</dbReference>
<dbReference type="GO" id="GO:0005737">
    <property type="term" value="C:cytoplasm"/>
    <property type="evidence" value="ECO:0007669"/>
    <property type="project" value="UniProtKB-SubCell"/>
</dbReference>
<protein>
    <recommendedName>
        <fullName evidence="2">Heme chaperone HemW</fullName>
    </recommendedName>
</protein>
<dbReference type="InterPro" id="IPR058240">
    <property type="entry name" value="rSAM_sf"/>
</dbReference>
<evidence type="ECO:0000256" key="3">
    <source>
        <dbReference type="SAM" id="MobiDB-lite"/>
    </source>
</evidence>
<sequence>MTSVTLDRSTEGAAPFALYVHWPFCVSKCPYCDFNSHVRGGIDQLSWRDALLADLAHEARLLPGRRLVSIFFGGGTPSLMPPDTVAAVIAAAQAHWPAAADIEITLEANPNSVEAARFADLAAAGVNRLSLGLQSFDDAALAFLGRAHSAAEGLRALDIAQRNFDRVSFDLIYALPGDSEAAWAATLKRALALGTSHLSLYQLTIEPGTRFATMVGKGDFLPLDTDPAAALFELTDAMTSAAGVPAYEISNHARPGHESRHNLTYWRYGDYVGVGPGAHGRRLGLRTVRHRKPENFLSAVARNGHGIVEEERLSPGESADEALVMGLRLREGIDADALAARFGFAGIVDWARVDRLAASGHLERQGSHIRLTGAGRLLLDAILGEIALAAPIASSAPPPRAAQPESSQRLAVLR</sequence>
<dbReference type="EMBL" id="CP060718">
    <property type="protein sequence ID" value="QNN68429.1"/>
    <property type="molecule type" value="Genomic_DNA"/>
</dbReference>
<keyword evidence="2" id="KW-0004">4Fe-4S</keyword>
<evidence type="ECO:0000259" key="4">
    <source>
        <dbReference type="PROSITE" id="PS51918"/>
    </source>
</evidence>
<dbReference type="KEGG" id="slut:H9L13_06115"/>
<comment type="similarity">
    <text evidence="1">Belongs to the anaerobic coproporphyrinogen-III oxidase family. HemW subfamily.</text>
</comment>
<dbReference type="NCBIfam" id="TIGR00539">
    <property type="entry name" value="hemN_rel"/>
    <property type="match status" value="1"/>
</dbReference>
<dbReference type="Pfam" id="PF04055">
    <property type="entry name" value="Radical_SAM"/>
    <property type="match status" value="1"/>
</dbReference>
<keyword evidence="2" id="KW-0949">S-adenosyl-L-methionine</keyword>